<dbReference type="InterPro" id="IPR000719">
    <property type="entry name" value="Prot_kinase_dom"/>
</dbReference>
<dbReference type="GO" id="GO:0046872">
    <property type="term" value="F:metal ion binding"/>
    <property type="evidence" value="ECO:0007669"/>
    <property type="project" value="UniProtKB-KW"/>
</dbReference>
<feature type="binding site" evidence="14">
    <location>
        <position position="150"/>
    </location>
    <ligand>
        <name>ATP</name>
        <dbReference type="ChEBI" id="CHEBI:30616"/>
    </ligand>
</feature>
<evidence type="ECO:0000256" key="14">
    <source>
        <dbReference type="PROSITE-ProRule" id="PRU10141"/>
    </source>
</evidence>
<dbReference type="FunFam" id="1.10.510.10:FF:000119">
    <property type="entry name" value="Putative map kinase-interacting serine/threonine-protein kinase 1"/>
    <property type="match status" value="1"/>
</dbReference>
<gene>
    <name evidence="17" type="ORF">ACAOBT_LOCUS30822</name>
</gene>
<dbReference type="GO" id="GO:0004674">
    <property type="term" value="F:protein serine/threonine kinase activity"/>
    <property type="evidence" value="ECO:0007669"/>
    <property type="project" value="UniProtKB-KW"/>
</dbReference>
<reference evidence="17" key="1">
    <citation type="submission" date="2022-03" db="EMBL/GenBank/DDBJ databases">
        <authorList>
            <person name="Sayadi A."/>
        </authorList>
    </citation>
    <scope>NUCLEOTIDE SEQUENCE</scope>
</reference>
<dbReference type="AlphaFoldDB" id="A0A9P0MBS3"/>
<organism evidence="17 18">
    <name type="scientific">Acanthoscelides obtectus</name>
    <name type="common">Bean weevil</name>
    <name type="synonym">Bruchus obtectus</name>
    <dbReference type="NCBI Taxonomy" id="200917"/>
    <lineage>
        <taxon>Eukaryota</taxon>
        <taxon>Metazoa</taxon>
        <taxon>Ecdysozoa</taxon>
        <taxon>Arthropoda</taxon>
        <taxon>Hexapoda</taxon>
        <taxon>Insecta</taxon>
        <taxon>Pterygota</taxon>
        <taxon>Neoptera</taxon>
        <taxon>Endopterygota</taxon>
        <taxon>Coleoptera</taxon>
        <taxon>Polyphaga</taxon>
        <taxon>Cucujiformia</taxon>
        <taxon>Chrysomeloidea</taxon>
        <taxon>Chrysomelidae</taxon>
        <taxon>Bruchinae</taxon>
        <taxon>Bruchini</taxon>
        <taxon>Acanthoscelides</taxon>
    </lineage>
</organism>
<keyword evidence="10" id="KW-0460">Magnesium</keyword>
<dbReference type="PROSITE" id="PS50011">
    <property type="entry name" value="PROTEIN_KINASE_DOM"/>
    <property type="match status" value="1"/>
</dbReference>
<evidence type="ECO:0000256" key="1">
    <source>
        <dbReference type="ARBA" id="ARBA00001946"/>
    </source>
</evidence>
<dbReference type="InterPro" id="IPR050205">
    <property type="entry name" value="CDPK_Ser/Thr_kinases"/>
</dbReference>
<evidence type="ECO:0000313" key="18">
    <source>
        <dbReference type="Proteomes" id="UP001152888"/>
    </source>
</evidence>
<dbReference type="OrthoDB" id="5794026at2759"/>
<sequence length="519" mass="56538">MIFEFDVEIYCNGVGDSSSSCSPGGPGGGGLCNSIPTSPMAINGGGMMGGGGAGDSLGSANGMSGGGGTTCGSASDSGDQMDAEAREKELQRRKEEAKRKRRKKKRTGSSVVSSCFQDLYRLTGEVLGEGAYASVQTCVNIFTEQEFAVKLIDKVPGHARARVFREVETFHHCQGHPNIIQLTEFFEDEEKFYLVFEKVNGGQLLRRIQEHKYFSEAAAAEIIREVASALAFMHAKGIAHRDLKPENILCVYPDRLCPVKICDFDLGSGIRFQSSVASPLATPQLLTPVGSAEFMAPEVVEAFIGESETSTYDKRCDLWSLGVIAYILLCGYPPFYGKCGRDCGWERGDNCDRCQRMLFNSIQDGKYDFPEAEWGNISEEATDLICKLLVKNASDRISAGEVLEHPWLRCASSSAALSTPNVIKRNDSALELSQFAESAMAVNRVVQQHFSMKLDYLAEGRETKTKGGRGSERLFGLSPPSESHILRRRIRQATCKFGGSCQFLMLPPPGKQPISSPSG</sequence>
<feature type="compositionally biased region" description="Basic and acidic residues" evidence="15">
    <location>
        <begin position="83"/>
        <end position="98"/>
    </location>
</feature>
<proteinExistence type="inferred from homology"/>
<dbReference type="InterPro" id="IPR011009">
    <property type="entry name" value="Kinase-like_dom_sf"/>
</dbReference>
<dbReference type="FunFam" id="3.30.200.20:FF:000093">
    <property type="entry name" value="Putative map kinase-interacting serine/threonine-protein kinase 1"/>
    <property type="match status" value="1"/>
</dbReference>
<evidence type="ECO:0000256" key="7">
    <source>
        <dbReference type="ARBA" id="ARBA00022741"/>
    </source>
</evidence>
<keyword evidence="4" id="KW-0723">Serine/threonine-protein kinase</keyword>
<evidence type="ECO:0000256" key="3">
    <source>
        <dbReference type="ARBA" id="ARBA00012513"/>
    </source>
</evidence>
<dbReference type="EC" id="2.7.11.1" evidence="3"/>
<keyword evidence="18" id="KW-1185">Reference proteome</keyword>
<dbReference type="EMBL" id="CAKOFQ010007876">
    <property type="protein sequence ID" value="CAH2009381.1"/>
    <property type="molecule type" value="Genomic_DNA"/>
</dbReference>
<protein>
    <recommendedName>
        <fullName evidence="3">non-specific serine/threonine protein kinase</fullName>
        <ecNumber evidence="3">2.7.11.1</ecNumber>
    </recommendedName>
</protein>
<name>A0A9P0MBS3_ACAOB</name>
<dbReference type="PROSITE" id="PS00108">
    <property type="entry name" value="PROTEIN_KINASE_ST"/>
    <property type="match status" value="1"/>
</dbReference>
<keyword evidence="9 14" id="KW-0067">ATP-binding</keyword>
<dbReference type="InterPro" id="IPR008271">
    <property type="entry name" value="Ser/Thr_kinase_AS"/>
</dbReference>
<dbReference type="Gene3D" id="1.10.510.10">
    <property type="entry name" value="Transferase(Phosphotransferase) domain 1"/>
    <property type="match status" value="1"/>
</dbReference>
<keyword evidence="7 14" id="KW-0547">Nucleotide-binding</keyword>
<comment type="catalytic activity">
    <reaction evidence="12">
        <text>L-threonyl-[protein] + ATP = O-phospho-L-threonyl-[protein] + ADP + H(+)</text>
        <dbReference type="Rhea" id="RHEA:46608"/>
        <dbReference type="Rhea" id="RHEA-COMP:11060"/>
        <dbReference type="Rhea" id="RHEA-COMP:11605"/>
        <dbReference type="ChEBI" id="CHEBI:15378"/>
        <dbReference type="ChEBI" id="CHEBI:30013"/>
        <dbReference type="ChEBI" id="CHEBI:30616"/>
        <dbReference type="ChEBI" id="CHEBI:61977"/>
        <dbReference type="ChEBI" id="CHEBI:456216"/>
        <dbReference type="EC" id="2.7.11.1"/>
    </reaction>
</comment>
<comment type="catalytic activity">
    <reaction evidence="13">
        <text>L-seryl-[protein] + ATP = O-phospho-L-seryl-[protein] + ADP + H(+)</text>
        <dbReference type="Rhea" id="RHEA:17989"/>
        <dbReference type="Rhea" id="RHEA-COMP:9863"/>
        <dbReference type="Rhea" id="RHEA-COMP:11604"/>
        <dbReference type="ChEBI" id="CHEBI:15378"/>
        <dbReference type="ChEBI" id="CHEBI:29999"/>
        <dbReference type="ChEBI" id="CHEBI:30616"/>
        <dbReference type="ChEBI" id="CHEBI:83421"/>
        <dbReference type="ChEBI" id="CHEBI:456216"/>
        <dbReference type="EC" id="2.7.11.1"/>
    </reaction>
</comment>
<feature type="domain" description="Protein kinase" evidence="16">
    <location>
        <begin position="121"/>
        <end position="408"/>
    </location>
</feature>
<evidence type="ECO:0000256" key="9">
    <source>
        <dbReference type="ARBA" id="ARBA00022840"/>
    </source>
</evidence>
<evidence type="ECO:0000256" key="11">
    <source>
        <dbReference type="ARBA" id="ARBA00022845"/>
    </source>
</evidence>
<dbReference type="PROSITE" id="PS00107">
    <property type="entry name" value="PROTEIN_KINASE_ATP"/>
    <property type="match status" value="1"/>
</dbReference>
<dbReference type="SMART" id="SM00220">
    <property type="entry name" value="S_TKc"/>
    <property type="match status" value="1"/>
</dbReference>
<keyword evidence="8" id="KW-0418">Kinase</keyword>
<keyword evidence="6" id="KW-0479">Metal-binding</keyword>
<dbReference type="Proteomes" id="UP001152888">
    <property type="component" value="Unassembled WGS sequence"/>
</dbReference>
<evidence type="ECO:0000259" key="16">
    <source>
        <dbReference type="PROSITE" id="PS50011"/>
    </source>
</evidence>
<dbReference type="GO" id="GO:0005524">
    <property type="term" value="F:ATP binding"/>
    <property type="evidence" value="ECO:0007669"/>
    <property type="project" value="UniProtKB-UniRule"/>
</dbReference>
<dbReference type="Pfam" id="PF00069">
    <property type="entry name" value="Pkinase"/>
    <property type="match status" value="1"/>
</dbReference>
<accession>A0A9P0MBS3</accession>
<comment type="cofactor">
    <cofactor evidence="1">
        <name>Mg(2+)</name>
        <dbReference type="ChEBI" id="CHEBI:18420"/>
    </cofactor>
</comment>
<evidence type="ECO:0000256" key="2">
    <source>
        <dbReference type="ARBA" id="ARBA00006692"/>
    </source>
</evidence>
<comment type="caution">
    <text evidence="17">The sequence shown here is derived from an EMBL/GenBank/DDBJ whole genome shotgun (WGS) entry which is preliminary data.</text>
</comment>
<evidence type="ECO:0000256" key="8">
    <source>
        <dbReference type="ARBA" id="ARBA00022777"/>
    </source>
</evidence>
<evidence type="ECO:0000313" key="17">
    <source>
        <dbReference type="EMBL" id="CAH2009381.1"/>
    </source>
</evidence>
<evidence type="ECO:0000256" key="12">
    <source>
        <dbReference type="ARBA" id="ARBA00047899"/>
    </source>
</evidence>
<feature type="region of interest" description="Disordered" evidence="15">
    <location>
        <begin position="58"/>
        <end position="105"/>
    </location>
</feature>
<keyword evidence="11" id="KW-0810">Translation regulation</keyword>
<evidence type="ECO:0000256" key="13">
    <source>
        <dbReference type="ARBA" id="ARBA00048679"/>
    </source>
</evidence>
<evidence type="ECO:0000256" key="6">
    <source>
        <dbReference type="ARBA" id="ARBA00022723"/>
    </source>
</evidence>
<dbReference type="InterPro" id="IPR017441">
    <property type="entry name" value="Protein_kinase_ATP_BS"/>
</dbReference>
<dbReference type="GO" id="GO:0006417">
    <property type="term" value="P:regulation of translation"/>
    <property type="evidence" value="ECO:0007669"/>
    <property type="project" value="UniProtKB-KW"/>
</dbReference>
<evidence type="ECO:0000256" key="5">
    <source>
        <dbReference type="ARBA" id="ARBA00022679"/>
    </source>
</evidence>
<dbReference type="SUPFAM" id="SSF56112">
    <property type="entry name" value="Protein kinase-like (PK-like)"/>
    <property type="match status" value="1"/>
</dbReference>
<evidence type="ECO:0000256" key="15">
    <source>
        <dbReference type="SAM" id="MobiDB-lite"/>
    </source>
</evidence>
<keyword evidence="5" id="KW-0808">Transferase</keyword>
<comment type="similarity">
    <text evidence="2">Belongs to the protein kinase superfamily. CAMK Ser/Thr protein kinase family.</text>
</comment>
<evidence type="ECO:0000256" key="10">
    <source>
        <dbReference type="ARBA" id="ARBA00022842"/>
    </source>
</evidence>
<dbReference type="PANTHER" id="PTHR24349">
    <property type="entry name" value="SERINE/THREONINE-PROTEIN KINASE"/>
    <property type="match status" value="1"/>
</dbReference>
<dbReference type="Gene3D" id="3.30.200.20">
    <property type="entry name" value="Phosphorylase Kinase, domain 1"/>
    <property type="match status" value="1"/>
</dbReference>
<evidence type="ECO:0000256" key="4">
    <source>
        <dbReference type="ARBA" id="ARBA00022527"/>
    </source>
</evidence>